<accession>A0A2P2LYL9</accession>
<dbReference type="EMBL" id="GGEC01042583">
    <property type="protein sequence ID" value="MBX23067.1"/>
    <property type="molecule type" value="Transcribed_RNA"/>
</dbReference>
<sequence length="31" mass="3673">MVSELSTSRVIVFPVRVFTKICIPPRRRRTK</sequence>
<proteinExistence type="predicted"/>
<reference evidence="1" key="1">
    <citation type="submission" date="2018-02" db="EMBL/GenBank/DDBJ databases">
        <title>Rhizophora mucronata_Transcriptome.</title>
        <authorList>
            <person name="Meera S.P."/>
            <person name="Sreeshan A."/>
            <person name="Augustine A."/>
        </authorList>
    </citation>
    <scope>NUCLEOTIDE SEQUENCE</scope>
    <source>
        <tissue evidence="1">Leaf</tissue>
    </source>
</reference>
<name>A0A2P2LYL9_RHIMU</name>
<evidence type="ECO:0000313" key="1">
    <source>
        <dbReference type="EMBL" id="MBX23067.1"/>
    </source>
</evidence>
<protein>
    <submittedName>
        <fullName evidence="1">Polyubiquitin</fullName>
    </submittedName>
</protein>
<dbReference type="AlphaFoldDB" id="A0A2P2LYL9"/>
<organism evidence="1">
    <name type="scientific">Rhizophora mucronata</name>
    <name type="common">Asiatic mangrove</name>
    <dbReference type="NCBI Taxonomy" id="61149"/>
    <lineage>
        <taxon>Eukaryota</taxon>
        <taxon>Viridiplantae</taxon>
        <taxon>Streptophyta</taxon>
        <taxon>Embryophyta</taxon>
        <taxon>Tracheophyta</taxon>
        <taxon>Spermatophyta</taxon>
        <taxon>Magnoliopsida</taxon>
        <taxon>eudicotyledons</taxon>
        <taxon>Gunneridae</taxon>
        <taxon>Pentapetalae</taxon>
        <taxon>rosids</taxon>
        <taxon>fabids</taxon>
        <taxon>Malpighiales</taxon>
        <taxon>Rhizophoraceae</taxon>
        <taxon>Rhizophora</taxon>
    </lineage>
</organism>